<accession>A0ACD4NUF9</accession>
<gene>
    <name evidence="1" type="primary">rlmJ</name>
    <name evidence="1" type="ORF">OXU80_09785</name>
</gene>
<keyword evidence="2" id="KW-1185">Reference proteome</keyword>
<dbReference type="Proteomes" id="UP001163223">
    <property type="component" value="Chromosome"/>
</dbReference>
<dbReference type="EMBL" id="CP113520">
    <property type="protein sequence ID" value="WAJ30464.1"/>
    <property type="molecule type" value="Genomic_DNA"/>
</dbReference>
<proteinExistence type="predicted"/>
<reference evidence="1" key="1">
    <citation type="submission" date="2022-11" db="EMBL/GenBank/DDBJ databases">
        <title>beta-Carotene-producing bacterium, Jeongeuplla avenae sp. nov., alleviates the salt stress of Arabidopsis seedlings.</title>
        <authorList>
            <person name="Jiang L."/>
            <person name="Lee J."/>
        </authorList>
    </citation>
    <scope>NUCLEOTIDE SEQUENCE</scope>
    <source>
        <strain evidence="1">DY_R2A_6</strain>
    </source>
</reference>
<evidence type="ECO:0000313" key="2">
    <source>
        <dbReference type="Proteomes" id="UP001163223"/>
    </source>
</evidence>
<name>A0ACD4NUF9_9HYPH</name>
<protein>
    <submittedName>
        <fullName evidence="1">23S rRNA (Adenine(2030)-N(6))-methyltransferase RlmJ</fullName>
    </submittedName>
</protein>
<organism evidence="1 2">
    <name type="scientific">Antarcticirhabdus aurantiaca</name>
    <dbReference type="NCBI Taxonomy" id="2606717"/>
    <lineage>
        <taxon>Bacteria</taxon>
        <taxon>Pseudomonadati</taxon>
        <taxon>Pseudomonadota</taxon>
        <taxon>Alphaproteobacteria</taxon>
        <taxon>Hyphomicrobiales</taxon>
        <taxon>Aurantimonadaceae</taxon>
        <taxon>Antarcticirhabdus</taxon>
    </lineage>
</organism>
<evidence type="ECO:0000313" key="1">
    <source>
        <dbReference type="EMBL" id="WAJ30464.1"/>
    </source>
</evidence>
<sequence length="282" mass="30992">MNYRHAFHAGNFADVVKHALVCLIVDYLKRKEKPFRVLDSHAGRGFYDLASDEARRTGEYREGIARFLAAPESADPVFAPYREALGPEALADPPLAYPGSPLLVRRLLRRQDRLSAYELHPVDAESLAALFAGDVQVKAIELDGWLALGAHLPPKEKRGLVLVDPPFEKPGEFDRIAAHLAKAQARWAGGIYALWYPIKRLAERDAFLAALAGSGVPDIVAAEFLREAPGPDERFVGTGLAVVNPPFTFEADATRALRLFEGIFGNTGRATSRIERVSPERG</sequence>